<organism evidence="1 2">
    <name type="scientific">Opisthorchis viverrini</name>
    <name type="common">Southeast Asian liver fluke</name>
    <dbReference type="NCBI Taxonomy" id="6198"/>
    <lineage>
        <taxon>Eukaryota</taxon>
        <taxon>Metazoa</taxon>
        <taxon>Spiralia</taxon>
        <taxon>Lophotrochozoa</taxon>
        <taxon>Platyhelminthes</taxon>
        <taxon>Trematoda</taxon>
        <taxon>Digenea</taxon>
        <taxon>Opisthorchiida</taxon>
        <taxon>Opisthorchiata</taxon>
        <taxon>Opisthorchiidae</taxon>
        <taxon>Opisthorchis</taxon>
    </lineage>
</organism>
<gene>
    <name evidence="1" type="ORF">T265_11061</name>
</gene>
<dbReference type="AlphaFoldDB" id="A0A074Z024"/>
<keyword evidence="2" id="KW-1185">Reference proteome</keyword>
<evidence type="ECO:0000313" key="2">
    <source>
        <dbReference type="Proteomes" id="UP000054324"/>
    </source>
</evidence>
<sequence>MRTARSCGYRVAAALLEVVQQSAWTQHVAAPTRYRAGQLPSLLDLVITNERHFVDQVTINAPLGHSDHCQLPSLPDLVITSERHFIDQVIIGAPLGNSGHCALTFDCLCYCVRSPELQMSFRIFCSANFSGMHTFLEQVRLGPELVGDLWRTIVQEVHEAGAKNGTQSEGSQVPNIVQELTKETQKISWHFLKCGTAVNRKSAVCASENKPRLQISPSKK</sequence>
<dbReference type="PANTHER" id="PTHR33395">
    <property type="entry name" value="TRANSCRIPTASE, PUTATIVE-RELATED-RELATED"/>
    <property type="match status" value="1"/>
</dbReference>
<accession>A0A074Z024</accession>
<evidence type="ECO:0000313" key="1">
    <source>
        <dbReference type="EMBL" id="KER20391.1"/>
    </source>
</evidence>
<dbReference type="RefSeq" id="XP_009175876.1">
    <property type="nucleotide sequence ID" value="XM_009177612.1"/>
</dbReference>
<dbReference type="GO" id="GO:0061343">
    <property type="term" value="P:cell adhesion involved in heart morphogenesis"/>
    <property type="evidence" value="ECO:0007669"/>
    <property type="project" value="TreeGrafter"/>
</dbReference>
<dbReference type="KEGG" id="ovi:T265_11061"/>
<dbReference type="EMBL" id="KL597062">
    <property type="protein sequence ID" value="KER20391.1"/>
    <property type="molecule type" value="Genomic_DNA"/>
</dbReference>
<evidence type="ECO:0008006" key="3">
    <source>
        <dbReference type="Google" id="ProtNLM"/>
    </source>
</evidence>
<dbReference type="CTD" id="20325229"/>
<dbReference type="GO" id="GO:0031012">
    <property type="term" value="C:extracellular matrix"/>
    <property type="evidence" value="ECO:0007669"/>
    <property type="project" value="TreeGrafter"/>
</dbReference>
<dbReference type="PANTHER" id="PTHR33395:SF21">
    <property type="entry name" value="PERICARDIN"/>
    <property type="match status" value="1"/>
</dbReference>
<dbReference type="GeneID" id="20325229"/>
<proteinExistence type="predicted"/>
<dbReference type="OrthoDB" id="6152956at2759"/>
<dbReference type="GO" id="GO:0007508">
    <property type="term" value="P:larval heart development"/>
    <property type="evidence" value="ECO:0007669"/>
    <property type="project" value="TreeGrafter"/>
</dbReference>
<reference evidence="1 2" key="1">
    <citation type="submission" date="2013-11" db="EMBL/GenBank/DDBJ databases">
        <title>Opisthorchis viverrini - life in the bile duct.</title>
        <authorList>
            <person name="Young N.D."/>
            <person name="Nagarajan N."/>
            <person name="Lin S.J."/>
            <person name="Korhonen P.K."/>
            <person name="Jex A.R."/>
            <person name="Hall R.S."/>
            <person name="Safavi-Hemami H."/>
            <person name="Kaewkong W."/>
            <person name="Bertrand D."/>
            <person name="Gao S."/>
            <person name="Seet Q."/>
            <person name="Wongkham S."/>
            <person name="Teh B.T."/>
            <person name="Wongkham C."/>
            <person name="Intapan P.M."/>
            <person name="Maleewong W."/>
            <person name="Yang X."/>
            <person name="Hu M."/>
            <person name="Wang Z."/>
            <person name="Hofmann A."/>
            <person name="Sternberg P.W."/>
            <person name="Tan P."/>
            <person name="Wang J."/>
            <person name="Gasser R.B."/>
        </authorList>
    </citation>
    <scope>NUCLEOTIDE SEQUENCE [LARGE SCALE GENOMIC DNA]</scope>
</reference>
<protein>
    <recommendedName>
        <fullName evidence="3">Endonuclease/exonuclease/phosphatase domain-containing protein</fullName>
    </recommendedName>
</protein>
<name>A0A074Z024_OPIVI</name>
<dbReference type="Proteomes" id="UP000054324">
    <property type="component" value="Unassembled WGS sequence"/>
</dbReference>